<accession>A0AAW2ZJ18</accession>
<keyword evidence="2" id="KW-1185">Reference proteome</keyword>
<gene>
    <name evidence="1" type="ORF">AKO1_010700</name>
</gene>
<comment type="caution">
    <text evidence="1">The sequence shown here is derived from an EMBL/GenBank/DDBJ whole genome shotgun (WGS) entry which is preliminary data.</text>
</comment>
<reference evidence="1 2" key="1">
    <citation type="submission" date="2024-03" db="EMBL/GenBank/DDBJ databases">
        <title>The Acrasis kona genome and developmental transcriptomes reveal deep origins of eukaryotic multicellular pathways.</title>
        <authorList>
            <person name="Sheikh S."/>
            <person name="Fu C.-J."/>
            <person name="Brown M.W."/>
            <person name="Baldauf S.L."/>
        </authorList>
    </citation>
    <scope>NUCLEOTIDE SEQUENCE [LARGE SCALE GENOMIC DNA]</scope>
    <source>
        <strain evidence="1 2">ATCC MYA-3509</strain>
    </source>
</reference>
<evidence type="ECO:0000313" key="1">
    <source>
        <dbReference type="EMBL" id="KAL0489373.1"/>
    </source>
</evidence>
<name>A0AAW2ZJ18_9EUKA</name>
<sequence length="238" mass="27656">MNNRPTDLWNNTHAMQQNQHGLKCGVALNDLNQEIYCFSKLKEVDDNSDGDVGKHENILSTVKFDDYVRTKIWTINQEKERVEKDVVLHRAFDFYNEVSGYVDEANRSIMSAYFHHRVYHYQTSIVIFLLCTIAHNGRVLFNKITNQSISQVNLLKMLSNELCPAQKNVERHSFKKLQKGRGNCAVCYWGQARDNVPRKDIIRAKSVYGCEKCGKCMCRKCFDSFDHCLYAETINKIL</sequence>
<organism evidence="1 2">
    <name type="scientific">Acrasis kona</name>
    <dbReference type="NCBI Taxonomy" id="1008807"/>
    <lineage>
        <taxon>Eukaryota</taxon>
        <taxon>Discoba</taxon>
        <taxon>Heterolobosea</taxon>
        <taxon>Tetramitia</taxon>
        <taxon>Eutetramitia</taxon>
        <taxon>Acrasidae</taxon>
        <taxon>Acrasis</taxon>
    </lineage>
</organism>
<dbReference type="AlphaFoldDB" id="A0AAW2ZJ18"/>
<dbReference type="Proteomes" id="UP001431209">
    <property type="component" value="Unassembled WGS sequence"/>
</dbReference>
<dbReference type="EMBL" id="JAOPGA020001551">
    <property type="protein sequence ID" value="KAL0489373.1"/>
    <property type="molecule type" value="Genomic_DNA"/>
</dbReference>
<evidence type="ECO:0008006" key="3">
    <source>
        <dbReference type="Google" id="ProtNLM"/>
    </source>
</evidence>
<proteinExistence type="predicted"/>
<protein>
    <recommendedName>
        <fullName evidence="3">PiggyBac transposable element-derived protein domain-containing protein</fullName>
    </recommendedName>
</protein>
<evidence type="ECO:0000313" key="2">
    <source>
        <dbReference type="Proteomes" id="UP001431209"/>
    </source>
</evidence>